<feature type="domain" description="Bacteriophage T5 Orf172 DNA-binding" evidence="2">
    <location>
        <begin position="545"/>
        <end position="635"/>
    </location>
</feature>
<name>A0ABR4B4U2_9LECA</name>
<protein>
    <recommendedName>
        <fullName evidence="2">Bacteriophage T5 Orf172 DNA-binding domain-containing protein</fullName>
    </recommendedName>
</protein>
<dbReference type="SMART" id="SM00974">
    <property type="entry name" value="T5orf172"/>
    <property type="match status" value="1"/>
</dbReference>
<evidence type="ECO:0000256" key="1">
    <source>
        <dbReference type="SAM" id="MobiDB-lite"/>
    </source>
</evidence>
<evidence type="ECO:0000313" key="3">
    <source>
        <dbReference type="EMBL" id="KAL2051916.1"/>
    </source>
</evidence>
<dbReference type="InterPro" id="IPR053006">
    <property type="entry name" value="Meiosis_regulatory"/>
</dbReference>
<keyword evidence="4" id="KW-1185">Reference proteome</keyword>
<feature type="compositionally biased region" description="Basic residues" evidence="1">
    <location>
        <begin position="686"/>
        <end position="695"/>
    </location>
</feature>
<feature type="compositionally biased region" description="Basic and acidic residues" evidence="1">
    <location>
        <begin position="111"/>
        <end position="158"/>
    </location>
</feature>
<feature type="compositionally biased region" description="Polar residues" evidence="1">
    <location>
        <begin position="698"/>
        <end position="708"/>
    </location>
</feature>
<accession>A0ABR4B4U2</accession>
<feature type="compositionally biased region" description="Polar residues" evidence="1">
    <location>
        <begin position="59"/>
        <end position="68"/>
    </location>
</feature>
<evidence type="ECO:0000259" key="2">
    <source>
        <dbReference type="SMART" id="SM00974"/>
    </source>
</evidence>
<reference evidence="3 4" key="1">
    <citation type="submission" date="2024-09" db="EMBL/GenBank/DDBJ databases">
        <title>Rethinking Asexuality: The Enigmatic Case of Functional Sexual Genes in Lepraria (Stereocaulaceae).</title>
        <authorList>
            <person name="Doellman M."/>
            <person name="Sun Y."/>
            <person name="Barcenas-Pena A."/>
            <person name="Lumbsch H.T."/>
            <person name="Grewe F."/>
        </authorList>
    </citation>
    <scope>NUCLEOTIDE SEQUENCE [LARGE SCALE GENOMIC DNA]</scope>
    <source>
        <strain evidence="3 4">Grewe 0041</strain>
    </source>
</reference>
<dbReference type="InterPro" id="IPR018306">
    <property type="entry name" value="Phage_T5_Orf172_DNA-bd"/>
</dbReference>
<dbReference type="EMBL" id="JBHFEH010000031">
    <property type="protein sequence ID" value="KAL2051916.1"/>
    <property type="molecule type" value="Genomic_DNA"/>
</dbReference>
<dbReference type="Pfam" id="PF10544">
    <property type="entry name" value="T5orf172"/>
    <property type="match status" value="1"/>
</dbReference>
<proteinExistence type="predicted"/>
<dbReference type="PANTHER" id="PTHR28094">
    <property type="entry name" value="MEIOTICALLY UP-REGULATED GENE 113 PROTEIN"/>
    <property type="match status" value="1"/>
</dbReference>
<dbReference type="PANTHER" id="PTHR28094:SF1">
    <property type="entry name" value="MEIOTICALLY UP-REGULATED GENE 113 PROTEIN"/>
    <property type="match status" value="1"/>
</dbReference>
<evidence type="ECO:0000313" key="4">
    <source>
        <dbReference type="Proteomes" id="UP001590951"/>
    </source>
</evidence>
<comment type="caution">
    <text evidence="3">The sequence shown here is derived from an EMBL/GenBank/DDBJ whole genome shotgun (WGS) entry which is preliminary data.</text>
</comment>
<sequence length="708" mass="81008">MNDDPCQYPLPTADDEFCSLADACQLDLAKNASAGLLKDAISLKRLELHQPSDPPARSRSCSGRTEASSAYAKSHTRKPLSLRKDRPSVSRSNSSPEPVSDHHSRRPIYQEIREFSLRERIDGSATEEKNKDALEEKHALGYRTGDPDPVTKRKNDNEKATVLPLPVLSRKASKTYISPVPLCAVIRKRRSEKEDEDIPIILNFKKPRGRTKQPKSLTGCQNTVESLEIEKSDPTFEPSPSNFQASKWSSIDRSIFHFVSHSLTRSNHSATETSSYMQLLEAQVRVKLEPSSFSAKSASPIIKTEEQSHPNTGPTHFVSALDTFNEIIPDCDAVRRFQDKPNWCLANKKNGSRCGWKMPLRTQHKIAQLLAELAELNIYGSVQECLDKLVAFTLIAVCFNQQDSILWKLKSLLRAHQLRSSTQVISITSDLQTERGRIVDRLGSAPMKHESGLNLARKEERETKTPVITSAIKVTYWLREPPSQALQYLPEYRPYHPSEFCRRSAREWVIEQAKEPLYIRDSGATGRFQELDERKDGYLYVYWNRVSFGLVKIGCTTIDVDRRLQQWEDKCQHLAEEHYRSPFRIKHVARVEKLIHTEFREYRVFEPFCHGCGGRHIEWFRGLDLGLVIKRMEAWTEWVMKEPYEEKLGRWRLKDSLEFELPLICATPGEISSPKKGNASIAKESPRHHLRRRRVPGSSKNPSSPTRS</sequence>
<organism evidence="3 4">
    <name type="scientific">Lepraria finkii</name>
    <dbReference type="NCBI Taxonomy" id="1340010"/>
    <lineage>
        <taxon>Eukaryota</taxon>
        <taxon>Fungi</taxon>
        <taxon>Dikarya</taxon>
        <taxon>Ascomycota</taxon>
        <taxon>Pezizomycotina</taxon>
        <taxon>Lecanoromycetes</taxon>
        <taxon>OSLEUM clade</taxon>
        <taxon>Lecanoromycetidae</taxon>
        <taxon>Lecanorales</taxon>
        <taxon>Lecanorineae</taxon>
        <taxon>Stereocaulaceae</taxon>
        <taxon>Lepraria</taxon>
    </lineage>
</organism>
<dbReference type="Proteomes" id="UP001590951">
    <property type="component" value="Unassembled WGS sequence"/>
</dbReference>
<feature type="region of interest" description="Disordered" evidence="1">
    <location>
        <begin position="670"/>
        <end position="708"/>
    </location>
</feature>
<feature type="region of interest" description="Disordered" evidence="1">
    <location>
        <begin position="48"/>
        <end position="158"/>
    </location>
</feature>
<gene>
    <name evidence="3" type="ORF">ABVK25_007831</name>
</gene>